<dbReference type="GO" id="GO:0003919">
    <property type="term" value="F:FMN adenylyltransferase activity"/>
    <property type="evidence" value="ECO:0007669"/>
    <property type="project" value="UniProtKB-UniRule"/>
</dbReference>
<dbReference type="GO" id="GO:0009398">
    <property type="term" value="P:FMN biosynthetic process"/>
    <property type="evidence" value="ECO:0007669"/>
    <property type="project" value="UniProtKB-UniRule"/>
</dbReference>
<evidence type="ECO:0000256" key="9">
    <source>
        <dbReference type="ARBA" id="ARBA00022777"/>
    </source>
</evidence>
<evidence type="ECO:0000256" key="14">
    <source>
        <dbReference type="ARBA" id="ARBA00049494"/>
    </source>
</evidence>
<sequence>MRLIRGLHNLKPEHQGCVATIGNFDGVHRGHQRILASLQAEAKQRSLPVTVITFEPQPREYLTPQQAPGRLTSFAEKYHCFAKLGIDQLLCLYFDQKLQQLSADQFIDRVLVQGLQVKHLVVGDDFRFGCDRSGDFKKLTEAGQRCGFVVKPTETVTTDDGERISSTRIRQLAFAGKFQQVKHLLGRPFQICGKVIHGQKLGRQLGVPTANIKLNRLQLPCSGVFAIKAIIGEQRFSGVANLGIRPTINGRQPSLEVHLFDFQGNLYGQRMAVEFLQKIRDEKAFSGLPELQAAIQQDISIARNLLIAQL</sequence>
<dbReference type="InterPro" id="IPR014729">
    <property type="entry name" value="Rossmann-like_a/b/a_fold"/>
</dbReference>
<comment type="caution">
    <text evidence="17">The sequence shown here is derived from an EMBL/GenBank/DDBJ whole genome shotgun (WGS) entry which is preliminary data.</text>
</comment>
<dbReference type="NCBIfam" id="NF004163">
    <property type="entry name" value="PRK05627.1-6"/>
    <property type="match status" value="1"/>
</dbReference>
<keyword evidence="11 15" id="KW-0067">ATP-binding</keyword>
<dbReference type="EC" id="2.7.1.26" evidence="15"/>
<evidence type="ECO:0000256" key="13">
    <source>
        <dbReference type="ARBA" id="ARBA00047880"/>
    </source>
</evidence>
<evidence type="ECO:0000256" key="7">
    <source>
        <dbReference type="ARBA" id="ARBA00022695"/>
    </source>
</evidence>
<organism evidence="17 18">
    <name type="scientific">Spartinivicinus marinus</name>
    <dbReference type="NCBI Taxonomy" id="2994442"/>
    <lineage>
        <taxon>Bacteria</taxon>
        <taxon>Pseudomonadati</taxon>
        <taxon>Pseudomonadota</taxon>
        <taxon>Gammaproteobacteria</taxon>
        <taxon>Oceanospirillales</taxon>
        <taxon>Zooshikellaceae</taxon>
        <taxon>Spartinivicinus</taxon>
    </lineage>
</organism>
<keyword evidence="18" id="KW-1185">Reference proteome</keyword>
<gene>
    <name evidence="17" type="primary">ribF</name>
    <name evidence="17" type="ORF">H0A36_04075</name>
</gene>
<comment type="catalytic activity">
    <reaction evidence="14 15">
        <text>FMN + ATP + H(+) = FAD + diphosphate</text>
        <dbReference type="Rhea" id="RHEA:17237"/>
        <dbReference type="ChEBI" id="CHEBI:15378"/>
        <dbReference type="ChEBI" id="CHEBI:30616"/>
        <dbReference type="ChEBI" id="CHEBI:33019"/>
        <dbReference type="ChEBI" id="CHEBI:57692"/>
        <dbReference type="ChEBI" id="CHEBI:58210"/>
        <dbReference type="EC" id="2.7.7.2"/>
    </reaction>
</comment>
<dbReference type="PANTHER" id="PTHR22749">
    <property type="entry name" value="RIBOFLAVIN KINASE/FMN ADENYLYLTRANSFERASE"/>
    <property type="match status" value="1"/>
</dbReference>
<comment type="function">
    <text evidence="1">Catalyzes the phosphorylation of riboflavin to FMN followed by the adenylation of FMN to FAD.</text>
</comment>
<dbReference type="SUPFAM" id="SSF82114">
    <property type="entry name" value="Riboflavin kinase-like"/>
    <property type="match status" value="1"/>
</dbReference>
<proteinExistence type="inferred from homology"/>
<dbReference type="EC" id="2.7.7.2" evidence="15"/>
<dbReference type="PIRSF" id="PIRSF004491">
    <property type="entry name" value="FAD_Synth"/>
    <property type="match status" value="1"/>
</dbReference>
<evidence type="ECO:0000256" key="4">
    <source>
        <dbReference type="ARBA" id="ARBA00022630"/>
    </source>
</evidence>
<evidence type="ECO:0000256" key="10">
    <source>
        <dbReference type="ARBA" id="ARBA00022827"/>
    </source>
</evidence>
<keyword evidence="5 15" id="KW-0288">FMN</keyword>
<dbReference type="Pfam" id="PF06574">
    <property type="entry name" value="FAD_syn"/>
    <property type="match status" value="1"/>
</dbReference>
<keyword evidence="4 15" id="KW-0285">Flavoprotein</keyword>
<dbReference type="InterPro" id="IPR023468">
    <property type="entry name" value="Riboflavin_kinase"/>
</dbReference>
<dbReference type="InterPro" id="IPR002606">
    <property type="entry name" value="Riboflavin_kinase_bac"/>
</dbReference>
<dbReference type="NCBIfam" id="NF004162">
    <property type="entry name" value="PRK05627.1-5"/>
    <property type="match status" value="1"/>
</dbReference>
<evidence type="ECO:0000256" key="15">
    <source>
        <dbReference type="PIRNR" id="PIRNR004491"/>
    </source>
</evidence>
<dbReference type="RefSeq" id="WP_180567212.1">
    <property type="nucleotide sequence ID" value="NZ_JACCKB010000004.1"/>
</dbReference>
<comment type="similarity">
    <text evidence="15">Belongs to the ribF family.</text>
</comment>
<keyword evidence="10 15" id="KW-0274">FAD</keyword>
<evidence type="ECO:0000256" key="5">
    <source>
        <dbReference type="ARBA" id="ARBA00022643"/>
    </source>
</evidence>
<evidence type="ECO:0000256" key="2">
    <source>
        <dbReference type="ARBA" id="ARBA00004726"/>
    </source>
</evidence>
<dbReference type="Proteomes" id="UP000569732">
    <property type="component" value="Unassembled WGS sequence"/>
</dbReference>
<dbReference type="GO" id="GO:0009231">
    <property type="term" value="P:riboflavin biosynthetic process"/>
    <property type="evidence" value="ECO:0007669"/>
    <property type="project" value="InterPro"/>
</dbReference>
<dbReference type="UniPathway" id="UPA00276">
    <property type="reaction ID" value="UER00406"/>
</dbReference>
<dbReference type="CDD" id="cd02064">
    <property type="entry name" value="FAD_synthetase_N"/>
    <property type="match status" value="1"/>
</dbReference>
<evidence type="ECO:0000313" key="18">
    <source>
        <dbReference type="Proteomes" id="UP000569732"/>
    </source>
</evidence>
<evidence type="ECO:0000259" key="16">
    <source>
        <dbReference type="SMART" id="SM00904"/>
    </source>
</evidence>
<dbReference type="InterPro" id="IPR015864">
    <property type="entry name" value="FAD_synthase"/>
</dbReference>
<comment type="catalytic activity">
    <reaction evidence="13 15">
        <text>riboflavin + ATP = FMN + ADP + H(+)</text>
        <dbReference type="Rhea" id="RHEA:14357"/>
        <dbReference type="ChEBI" id="CHEBI:15378"/>
        <dbReference type="ChEBI" id="CHEBI:30616"/>
        <dbReference type="ChEBI" id="CHEBI:57986"/>
        <dbReference type="ChEBI" id="CHEBI:58210"/>
        <dbReference type="ChEBI" id="CHEBI:456216"/>
        <dbReference type="EC" id="2.7.1.26"/>
    </reaction>
</comment>
<dbReference type="InterPro" id="IPR023465">
    <property type="entry name" value="Riboflavin_kinase_dom_sf"/>
</dbReference>
<dbReference type="Pfam" id="PF01687">
    <property type="entry name" value="Flavokinase"/>
    <property type="match status" value="1"/>
</dbReference>
<keyword evidence="6 15" id="KW-0808">Transferase</keyword>
<evidence type="ECO:0000256" key="1">
    <source>
        <dbReference type="ARBA" id="ARBA00002121"/>
    </source>
</evidence>
<name>A0A853I4V4_9GAMM</name>
<dbReference type="FunFam" id="3.40.50.620:FF:000021">
    <property type="entry name" value="Riboflavin biosynthesis protein"/>
    <property type="match status" value="1"/>
</dbReference>
<feature type="domain" description="Riboflavin kinase" evidence="16">
    <location>
        <begin position="184"/>
        <end position="307"/>
    </location>
</feature>
<dbReference type="GO" id="GO:0006747">
    <property type="term" value="P:FAD biosynthetic process"/>
    <property type="evidence" value="ECO:0007669"/>
    <property type="project" value="UniProtKB-UniRule"/>
</dbReference>
<dbReference type="AlphaFoldDB" id="A0A853I4V4"/>
<dbReference type="UniPathway" id="UPA00277">
    <property type="reaction ID" value="UER00407"/>
</dbReference>
<evidence type="ECO:0000256" key="3">
    <source>
        <dbReference type="ARBA" id="ARBA00005201"/>
    </source>
</evidence>
<keyword evidence="9 15" id="KW-0418">Kinase</keyword>
<comment type="pathway">
    <text evidence="2 15">Cofactor biosynthesis; FAD biosynthesis; FAD from FMN: step 1/1.</text>
</comment>
<dbReference type="PANTHER" id="PTHR22749:SF6">
    <property type="entry name" value="RIBOFLAVIN KINASE"/>
    <property type="match status" value="1"/>
</dbReference>
<dbReference type="GO" id="GO:0008531">
    <property type="term" value="F:riboflavin kinase activity"/>
    <property type="evidence" value="ECO:0007669"/>
    <property type="project" value="UniProtKB-UniRule"/>
</dbReference>
<evidence type="ECO:0000313" key="17">
    <source>
        <dbReference type="EMBL" id="NYZ65174.1"/>
    </source>
</evidence>
<comment type="pathway">
    <text evidence="3 15">Cofactor biosynthesis; FMN biosynthesis; FMN from riboflavin (ATP route): step 1/1.</text>
</comment>
<evidence type="ECO:0000256" key="11">
    <source>
        <dbReference type="ARBA" id="ARBA00022840"/>
    </source>
</evidence>
<dbReference type="InterPro" id="IPR015865">
    <property type="entry name" value="Riboflavin_kinase_bac/euk"/>
</dbReference>
<dbReference type="Gene3D" id="3.40.50.620">
    <property type="entry name" value="HUPs"/>
    <property type="match status" value="1"/>
</dbReference>
<accession>A0A853I4V4</accession>
<keyword evidence="7 15" id="KW-0548">Nucleotidyltransferase</keyword>
<dbReference type="EMBL" id="JACCKB010000004">
    <property type="protein sequence ID" value="NYZ65174.1"/>
    <property type="molecule type" value="Genomic_DNA"/>
</dbReference>
<evidence type="ECO:0000256" key="8">
    <source>
        <dbReference type="ARBA" id="ARBA00022741"/>
    </source>
</evidence>
<dbReference type="SUPFAM" id="SSF52374">
    <property type="entry name" value="Nucleotidylyl transferase"/>
    <property type="match status" value="1"/>
</dbReference>
<dbReference type="NCBIfam" id="TIGR00083">
    <property type="entry name" value="ribF"/>
    <property type="match status" value="1"/>
</dbReference>
<dbReference type="SMART" id="SM00904">
    <property type="entry name" value="Flavokinase"/>
    <property type="match status" value="1"/>
</dbReference>
<dbReference type="Gene3D" id="2.40.30.30">
    <property type="entry name" value="Riboflavin kinase-like"/>
    <property type="match status" value="1"/>
</dbReference>
<protein>
    <recommendedName>
        <fullName evidence="15">Riboflavin biosynthesis protein</fullName>
    </recommendedName>
    <domain>
        <recommendedName>
            <fullName evidence="15">Riboflavin kinase</fullName>
            <ecNumber evidence="15">2.7.1.26</ecNumber>
        </recommendedName>
        <alternativeName>
            <fullName evidence="15">Flavokinase</fullName>
        </alternativeName>
    </domain>
    <domain>
        <recommendedName>
            <fullName evidence="15">FMN adenylyltransferase</fullName>
            <ecNumber evidence="15">2.7.7.2</ecNumber>
        </recommendedName>
        <alternativeName>
            <fullName evidence="15">FAD pyrophosphorylase</fullName>
        </alternativeName>
        <alternativeName>
            <fullName evidence="15">FAD synthase</fullName>
        </alternativeName>
    </domain>
</protein>
<keyword evidence="12" id="KW-0511">Multifunctional enzyme</keyword>
<dbReference type="GO" id="GO:0005524">
    <property type="term" value="F:ATP binding"/>
    <property type="evidence" value="ECO:0007669"/>
    <property type="project" value="UniProtKB-UniRule"/>
</dbReference>
<evidence type="ECO:0000256" key="12">
    <source>
        <dbReference type="ARBA" id="ARBA00023268"/>
    </source>
</evidence>
<evidence type="ECO:0000256" key="6">
    <source>
        <dbReference type="ARBA" id="ARBA00022679"/>
    </source>
</evidence>
<reference evidence="17 18" key="1">
    <citation type="submission" date="2020-07" db="EMBL/GenBank/DDBJ databases">
        <title>Endozoicomonas sp. nov., isolated from sediment.</title>
        <authorList>
            <person name="Gu T."/>
        </authorList>
    </citation>
    <scope>NUCLEOTIDE SEQUENCE [LARGE SCALE GENOMIC DNA]</scope>
    <source>
        <strain evidence="17 18">SM1973</strain>
    </source>
</reference>
<keyword evidence="8 15" id="KW-0547">Nucleotide-binding</keyword>
<dbReference type="NCBIfam" id="NF004160">
    <property type="entry name" value="PRK05627.1-3"/>
    <property type="match status" value="1"/>
</dbReference>
<dbReference type="NCBIfam" id="NF004159">
    <property type="entry name" value="PRK05627.1-2"/>
    <property type="match status" value="1"/>
</dbReference>